<proteinExistence type="predicted"/>
<dbReference type="EMBL" id="VSRR010002274">
    <property type="protein sequence ID" value="MPC30543.1"/>
    <property type="molecule type" value="Genomic_DNA"/>
</dbReference>
<dbReference type="Proteomes" id="UP000324222">
    <property type="component" value="Unassembled WGS sequence"/>
</dbReference>
<dbReference type="AlphaFoldDB" id="A0A5B7EC53"/>
<name>A0A5B7EC53_PORTR</name>
<protein>
    <submittedName>
        <fullName evidence="2">Uncharacterized protein</fullName>
    </submittedName>
</protein>
<keyword evidence="3" id="KW-1185">Reference proteome</keyword>
<evidence type="ECO:0000313" key="2">
    <source>
        <dbReference type="EMBL" id="MPC30543.1"/>
    </source>
</evidence>
<comment type="caution">
    <text evidence="2">The sequence shown here is derived from an EMBL/GenBank/DDBJ whole genome shotgun (WGS) entry which is preliminary data.</text>
</comment>
<accession>A0A5B7EC53</accession>
<feature type="compositionally biased region" description="Low complexity" evidence="1">
    <location>
        <begin position="11"/>
        <end position="26"/>
    </location>
</feature>
<evidence type="ECO:0000256" key="1">
    <source>
        <dbReference type="SAM" id="MobiDB-lite"/>
    </source>
</evidence>
<reference evidence="2 3" key="1">
    <citation type="submission" date="2019-05" db="EMBL/GenBank/DDBJ databases">
        <title>Another draft genome of Portunus trituberculatus and its Hox gene families provides insights of decapod evolution.</title>
        <authorList>
            <person name="Jeong J.-H."/>
            <person name="Song I."/>
            <person name="Kim S."/>
            <person name="Choi T."/>
            <person name="Kim D."/>
            <person name="Ryu S."/>
            <person name="Kim W."/>
        </authorList>
    </citation>
    <scope>NUCLEOTIDE SEQUENCE [LARGE SCALE GENOMIC DNA]</scope>
    <source>
        <tissue evidence="2">Muscle</tissue>
    </source>
</reference>
<feature type="compositionally biased region" description="Polar residues" evidence="1">
    <location>
        <begin position="27"/>
        <end position="36"/>
    </location>
</feature>
<feature type="region of interest" description="Disordered" evidence="1">
    <location>
        <begin position="1"/>
        <end position="42"/>
    </location>
</feature>
<gene>
    <name evidence="2" type="ORF">E2C01_023810</name>
</gene>
<sequence>MHQFIHYRSSTTTTTNINKNNNKNNNLPSSNHTRLNGRNKEEEEINQTKIHYISPNLPCNAPSLVPGICKSGGELAAREEHCDYPPVMNSSRRGRRLHQGHPEERSSCILVVALTMMVLTLDSNYIRI</sequence>
<evidence type="ECO:0000313" key="3">
    <source>
        <dbReference type="Proteomes" id="UP000324222"/>
    </source>
</evidence>
<organism evidence="2 3">
    <name type="scientific">Portunus trituberculatus</name>
    <name type="common">Swimming crab</name>
    <name type="synonym">Neptunus trituberculatus</name>
    <dbReference type="NCBI Taxonomy" id="210409"/>
    <lineage>
        <taxon>Eukaryota</taxon>
        <taxon>Metazoa</taxon>
        <taxon>Ecdysozoa</taxon>
        <taxon>Arthropoda</taxon>
        <taxon>Crustacea</taxon>
        <taxon>Multicrustacea</taxon>
        <taxon>Malacostraca</taxon>
        <taxon>Eumalacostraca</taxon>
        <taxon>Eucarida</taxon>
        <taxon>Decapoda</taxon>
        <taxon>Pleocyemata</taxon>
        <taxon>Brachyura</taxon>
        <taxon>Eubrachyura</taxon>
        <taxon>Portunoidea</taxon>
        <taxon>Portunidae</taxon>
        <taxon>Portuninae</taxon>
        <taxon>Portunus</taxon>
    </lineage>
</organism>